<proteinExistence type="inferred from homology"/>
<dbReference type="SUPFAM" id="SSF52540">
    <property type="entry name" value="P-loop containing nucleoside triphosphate hydrolases"/>
    <property type="match status" value="1"/>
</dbReference>
<dbReference type="Pfam" id="PF00005">
    <property type="entry name" value="ABC_tran"/>
    <property type="match status" value="1"/>
</dbReference>
<keyword evidence="4 6" id="KW-0067">ATP-binding</keyword>
<organism evidence="6 7">
    <name type="scientific">Actinomadura rudentiformis</name>
    <dbReference type="NCBI Taxonomy" id="359158"/>
    <lineage>
        <taxon>Bacteria</taxon>
        <taxon>Bacillati</taxon>
        <taxon>Actinomycetota</taxon>
        <taxon>Actinomycetes</taxon>
        <taxon>Streptosporangiales</taxon>
        <taxon>Thermomonosporaceae</taxon>
        <taxon>Actinomadura</taxon>
    </lineage>
</organism>
<feature type="domain" description="ABC transporter" evidence="5">
    <location>
        <begin position="4"/>
        <end position="234"/>
    </location>
</feature>
<comment type="caution">
    <text evidence="6">The sequence shown here is derived from an EMBL/GenBank/DDBJ whole genome shotgun (WGS) entry which is preliminary data.</text>
</comment>
<evidence type="ECO:0000313" key="6">
    <source>
        <dbReference type="EMBL" id="KAB2349798.1"/>
    </source>
</evidence>
<dbReference type="InterPro" id="IPR027417">
    <property type="entry name" value="P-loop_NTPase"/>
</dbReference>
<keyword evidence="7" id="KW-1185">Reference proteome</keyword>
<dbReference type="PROSITE" id="PS00211">
    <property type="entry name" value="ABC_TRANSPORTER_1"/>
    <property type="match status" value="1"/>
</dbReference>
<dbReference type="NCBIfam" id="TIGR03771">
    <property type="entry name" value="anch_rpt_ABC"/>
    <property type="match status" value="1"/>
</dbReference>
<dbReference type="AlphaFoldDB" id="A0A6H9YXW2"/>
<dbReference type="InterPro" id="IPR050153">
    <property type="entry name" value="Metal_Ion_Import_ABC"/>
</dbReference>
<dbReference type="InterPro" id="IPR017871">
    <property type="entry name" value="ABC_transporter-like_CS"/>
</dbReference>
<gene>
    <name evidence="6" type="ORF">F8566_13145</name>
</gene>
<keyword evidence="2" id="KW-0813">Transport</keyword>
<dbReference type="InterPro" id="IPR003439">
    <property type="entry name" value="ABC_transporter-like_ATP-bd"/>
</dbReference>
<dbReference type="EMBL" id="WBMT01000005">
    <property type="protein sequence ID" value="KAB2349798.1"/>
    <property type="molecule type" value="Genomic_DNA"/>
</dbReference>
<dbReference type="GO" id="GO:0016887">
    <property type="term" value="F:ATP hydrolysis activity"/>
    <property type="evidence" value="ECO:0007669"/>
    <property type="project" value="InterPro"/>
</dbReference>
<dbReference type="PANTHER" id="PTHR42734">
    <property type="entry name" value="METAL TRANSPORT SYSTEM ATP-BINDING PROTEIN TM_0124-RELATED"/>
    <property type="match status" value="1"/>
</dbReference>
<dbReference type="PANTHER" id="PTHR42734:SF5">
    <property type="entry name" value="IRON TRANSPORT SYSTEM ATP-BINDING PROTEIN HI_0361-RELATED"/>
    <property type="match status" value="1"/>
</dbReference>
<dbReference type="Gene3D" id="3.40.50.300">
    <property type="entry name" value="P-loop containing nucleotide triphosphate hydrolases"/>
    <property type="match status" value="1"/>
</dbReference>
<name>A0A6H9YXW2_9ACTN</name>
<reference evidence="6 7" key="1">
    <citation type="submission" date="2019-09" db="EMBL/GenBank/DDBJ databases">
        <title>Actinomadura physcomitrii sp. nov., a novel actinomycete isolated from moss [Physcomitrium sphaericum (Ludw) Fuernr].</title>
        <authorList>
            <person name="Zhuang X."/>
            <person name="Liu C."/>
        </authorList>
    </citation>
    <scope>NUCLEOTIDE SEQUENCE [LARGE SCALE GENOMIC DNA]</scope>
    <source>
        <strain evidence="6 7">HMC1</strain>
    </source>
</reference>
<evidence type="ECO:0000256" key="2">
    <source>
        <dbReference type="ARBA" id="ARBA00022448"/>
    </source>
</evidence>
<comment type="similarity">
    <text evidence="1">Belongs to the ABC transporter superfamily.</text>
</comment>
<dbReference type="CDD" id="cd03235">
    <property type="entry name" value="ABC_Metallic_Cations"/>
    <property type="match status" value="1"/>
</dbReference>
<dbReference type="GO" id="GO:0005524">
    <property type="term" value="F:ATP binding"/>
    <property type="evidence" value="ECO:0007669"/>
    <property type="project" value="UniProtKB-KW"/>
</dbReference>
<dbReference type="InterPro" id="IPR022508">
    <property type="entry name" value="ABC_trspt_anch-rpt_ATP-bd"/>
</dbReference>
<evidence type="ECO:0000256" key="3">
    <source>
        <dbReference type="ARBA" id="ARBA00022741"/>
    </source>
</evidence>
<evidence type="ECO:0000313" key="7">
    <source>
        <dbReference type="Proteomes" id="UP000468735"/>
    </source>
</evidence>
<dbReference type="Proteomes" id="UP000468735">
    <property type="component" value="Unassembled WGS sequence"/>
</dbReference>
<dbReference type="SMART" id="SM00382">
    <property type="entry name" value="AAA"/>
    <property type="match status" value="1"/>
</dbReference>
<evidence type="ECO:0000259" key="5">
    <source>
        <dbReference type="PROSITE" id="PS50893"/>
    </source>
</evidence>
<evidence type="ECO:0000256" key="1">
    <source>
        <dbReference type="ARBA" id="ARBA00005417"/>
    </source>
</evidence>
<dbReference type="OrthoDB" id="5296765at2"/>
<dbReference type="InterPro" id="IPR003593">
    <property type="entry name" value="AAA+_ATPase"/>
</dbReference>
<sequence length="247" mass="27001">MPALDVEDLAVELGGRRVLTDVRMRVTVGELVGLIGPNGAGKTTLLRAALGLISTVSGRIRIEGVPPAAARGTVGYVPQRHEFAWDFPISVERAVMSGRIHHLGRFRRAGRDDRSAVTEALERVDMADLRRRPIGELSGGQRQRVLVARALALRPRLLLLDEPFTGLDVPTQELLIELLQRLREDKAVLMTTHDLQGAALTCGRLCLLNETVIADGPPSELRDPAVWLRAFGGARNGRFLEFLEASA</sequence>
<dbReference type="PROSITE" id="PS50893">
    <property type="entry name" value="ABC_TRANSPORTER_2"/>
    <property type="match status" value="1"/>
</dbReference>
<accession>A0A6H9YXW2</accession>
<protein>
    <submittedName>
        <fullName evidence="6">Anchored repeat-type ABC transporter ATP-binding subunit</fullName>
    </submittedName>
</protein>
<keyword evidence="3" id="KW-0547">Nucleotide-binding</keyword>
<evidence type="ECO:0000256" key="4">
    <source>
        <dbReference type="ARBA" id="ARBA00022840"/>
    </source>
</evidence>